<dbReference type="GO" id="GO:0000160">
    <property type="term" value="P:phosphorelay signal transduction system"/>
    <property type="evidence" value="ECO:0007669"/>
    <property type="project" value="InterPro"/>
</dbReference>
<dbReference type="OrthoDB" id="5297379at2"/>
<protein>
    <submittedName>
        <fullName evidence="8">Sigma-54-dependent Fis family transcriptional regulator</fullName>
    </submittedName>
</protein>
<dbReference type="PROSITE" id="PS50045">
    <property type="entry name" value="SIGMA54_INTERACT_4"/>
    <property type="match status" value="1"/>
</dbReference>
<name>A0A347UGL3_9RHOB</name>
<dbReference type="InterPro" id="IPR027417">
    <property type="entry name" value="P-loop_NTPase"/>
</dbReference>
<evidence type="ECO:0000259" key="7">
    <source>
        <dbReference type="PROSITE" id="PS50110"/>
    </source>
</evidence>
<dbReference type="InterPro" id="IPR002078">
    <property type="entry name" value="Sigma_54_int"/>
</dbReference>
<reference evidence="8 9" key="1">
    <citation type="submission" date="2018-09" db="EMBL/GenBank/DDBJ databases">
        <title>Profundibacter amoris BAR1 gen. nov., sp. nov., a new member of the Roseobacter clade isolated at Lokis Castle Vent Field on the Arctic Mid-Oceanic Ridge.</title>
        <authorList>
            <person name="Le Moine Bauer S."/>
            <person name="Sjoeberg A.G."/>
            <person name="L'Haridon S."/>
            <person name="Stokke R."/>
            <person name="Roalkvam I."/>
            <person name="Steen I.H."/>
            <person name="Dahle H."/>
        </authorList>
    </citation>
    <scope>NUCLEOTIDE SEQUENCE [LARGE SCALE GENOMIC DNA]</scope>
    <source>
        <strain evidence="8 9">BAR1</strain>
    </source>
</reference>
<dbReference type="SUPFAM" id="SSF52540">
    <property type="entry name" value="P-loop containing nucleoside triphosphate hydrolases"/>
    <property type="match status" value="1"/>
</dbReference>
<evidence type="ECO:0000256" key="4">
    <source>
        <dbReference type="ARBA" id="ARBA00023163"/>
    </source>
</evidence>
<dbReference type="Pfam" id="PF00072">
    <property type="entry name" value="Response_reg"/>
    <property type="match status" value="1"/>
</dbReference>
<dbReference type="InterPro" id="IPR001789">
    <property type="entry name" value="Sig_transdc_resp-reg_receiver"/>
</dbReference>
<dbReference type="InterPro" id="IPR025662">
    <property type="entry name" value="Sigma_54_int_dom_ATP-bd_1"/>
</dbReference>
<dbReference type="PROSITE" id="PS00688">
    <property type="entry name" value="SIGMA54_INTERACT_3"/>
    <property type="match status" value="1"/>
</dbReference>
<keyword evidence="4" id="KW-0804">Transcription</keyword>
<dbReference type="SMART" id="SM00448">
    <property type="entry name" value="REC"/>
    <property type="match status" value="1"/>
</dbReference>
<keyword evidence="2" id="KW-0067">ATP-binding</keyword>
<feature type="domain" description="Response regulatory" evidence="7">
    <location>
        <begin position="21"/>
        <end position="132"/>
    </location>
</feature>
<feature type="modified residue" description="4-aspartylphosphate" evidence="5">
    <location>
        <position position="70"/>
    </location>
</feature>
<dbReference type="EMBL" id="CP032125">
    <property type="protein sequence ID" value="AXX97991.1"/>
    <property type="molecule type" value="Genomic_DNA"/>
</dbReference>
<dbReference type="Pfam" id="PF00158">
    <property type="entry name" value="Sigma54_activat"/>
    <property type="match status" value="1"/>
</dbReference>
<dbReference type="InterPro" id="IPR003593">
    <property type="entry name" value="AAA+_ATPase"/>
</dbReference>
<dbReference type="InterPro" id="IPR011006">
    <property type="entry name" value="CheY-like_superfamily"/>
</dbReference>
<dbReference type="SUPFAM" id="SSF46689">
    <property type="entry name" value="Homeodomain-like"/>
    <property type="match status" value="1"/>
</dbReference>
<dbReference type="Proteomes" id="UP000261704">
    <property type="component" value="Chromosome"/>
</dbReference>
<evidence type="ECO:0000313" key="8">
    <source>
        <dbReference type="EMBL" id="AXX97991.1"/>
    </source>
</evidence>
<evidence type="ECO:0000256" key="3">
    <source>
        <dbReference type="ARBA" id="ARBA00023015"/>
    </source>
</evidence>
<dbReference type="PROSITE" id="PS50110">
    <property type="entry name" value="RESPONSE_REGULATORY"/>
    <property type="match status" value="1"/>
</dbReference>
<keyword evidence="1" id="KW-0547">Nucleotide-binding</keyword>
<accession>A0A347UGL3</accession>
<dbReference type="Pfam" id="PF25601">
    <property type="entry name" value="AAA_lid_14"/>
    <property type="match status" value="1"/>
</dbReference>
<dbReference type="Gene3D" id="3.40.50.2300">
    <property type="match status" value="1"/>
</dbReference>
<evidence type="ECO:0000259" key="6">
    <source>
        <dbReference type="PROSITE" id="PS50045"/>
    </source>
</evidence>
<dbReference type="PANTHER" id="PTHR32071:SF113">
    <property type="entry name" value="ALGINATE BIOSYNTHESIS TRANSCRIPTIONAL REGULATORY PROTEIN ALGB"/>
    <property type="match status" value="1"/>
</dbReference>
<keyword evidence="3" id="KW-0805">Transcription regulation</keyword>
<dbReference type="InterPro" id="IPR058031">
    <property type="entry name" value="AAA_lid_NorR"/>
</dbReference>
<evidence type="ECO:0000256" key="5">
    <source>
        <dbReference type="PROSITE-ProRule" id="PRU00169"/>
    </source>
</evidence>
<dbReference type="KEGG" id="pamo:BAR1_08625"/>
<dbReference type="Gene3D" id="1.10.10.60">
    <property type="entry name" value="Homeodomain-like"/>
    <property type="match status" value="1"/>
</dbReference>
<sequence>MSVSPMQIMRCRMETHKPHHRILLIEDDKTLNRLMLDQVQRLGYDARSATSREETLEVLRGFSPDLAILDIRLPDTDGMTFLPELREYCAVMILTAYGSIDQAVNAVKAGATEFLVKPVSPQNLELTLARFFETVALKRDLAFWQAQAQSATQVDLVGESAQMAEVRRLVSIFAAADTPVLICGESGVGKGAVAASLHAQSTRANGRFITVDCDDTLNEADLFGQDSGNKERSEGLIAAADNGTIFLNDIDKLSPAMQSKLLRVMETGSYRPLGATAAMPSTARFVAATGVDLEEMALMSHFKSELFYLLSSLKIQVLPLRARKSDVMPLAEHFLQGRNFHRGIDKSFAQETVDALTEYDWPGNVRELRNAIERGVIMSAGADIVLPEHIALPRQSSGLPSNATENGVSLRFDHQPTLDEIRDTYLRLLLDKFAGNRKQVAEALGVSERNTYRMLKKLDGK</sequence>
<evidence type="ECO:0000313" key="9">
    <source>
        <dbReference type="Proteomes" id="UP000261704"/>
    </source>
</evidence>
<dbReference type="InterPro" id="IPR009057">
    <property type="entry name" value="Homeodomain-like_sf"/>
</dbReference>
<dbReference type="Gene3D" id="1.10.8.60">
    <property type="match status" value="1"/>
</dbReference>
<dbReference type="InterPro" id="IPR025944">
    <property type="entry name" value="Sigma_54_int_dom_CS"/>
</dbReference>
<gene>
    <name evidence="8" type="ORF">BAR1_08625</name>
</gene>
<keyword evidence="5" id="KW-0597">Phosphoprotein</keyword>
<proteinExistence type="predicted"/>
<keyword evidence="9" id="KW-1185">Reference proteome</keyword>
<organism evidence="8 9">
    <name type="scientific">Profundibacter amoris</name>
    <dbReference type="NCBI Taxonomy" id="2171755"/>
    <lineage>
        <taxon>Bacteria</taxon>
        <taxon>Pseudomonadati</taxon>
        <taxon>Pseudomonadota</taxon>
        <taxon>Alphaproteobacteria</taxon>
        <taxon>Rhodobacterales</taxon>
        <taxon>Paracoccaceae</taxon>
        <taxon>Profundibacter</taxon>
    </lineage>
</organism>
<dbReference type="SMART" id="SM00382">
    <property type="entry name" value="AAA"/>
    <property type="match status" value="1"/>
</dbReference>
<dbReference type="GO" id="GO:0006355">
    <property type="term" value="P:regulation of DNA-templated transcription"/>
    <property type="evidence" value="ECO:0007669"/>
    <property type="project" value="InterPro"/>
</dbReference>
<dbReference type="SUPFAM" id="SSF52172">
    <property type="entry name" value="CheY-like"/>
    <property type="match status" value="1"/>
</dbReference>
<evidence type="ECO:0000256" key="1">
    <source>
        <dbReference type="ARBA" id="ARBA00022741"/>
    </source>
</evidence>
<dbReference type="PROSITE" id="PS00675">
    <property type="entry name" value="SIGMA54_INTERACT_1"/>
    <property type="match status" value="1"/>
</dbReference>
<dbReference type="PANTHER" id="PTHR32071">
    <property type="entry name" value="TRANSCRIPTIONAL REGULATORY PROTEIN"/>
    <property type="match status" value="1"/>
</dbReference>
<dbReference type="Gene3D" id="3.40.50.300">
    <property type="entry name" value="P-loop containing nucleotide triphosphate hydrolases"/>
    <property type="match status" value="1"/>
</dbReference>
<dbReference type="GO" id="GO:0005524">
    <property type="term" value="F:ATP binding"/>
    <property type="evidence" value="ECO:0007669"/>
    <property type="project" value="UniProtKB-KW"/>
</dbReference>
<dbReference type="AlphaFoldDB" id="A0A347UGL3"/>
<evidence type="ECO:0000256" key="2">
    <source>
        <dbReference type="ARBA" id="ARBA00022840"/>
    </source>
</evidence>
<feature type="domain" description="Sigma-54 factor interaction" evidence="6">
    <location>
        <begin position="156"/>
        <end position="377"/>
    </location>
</feature>
<dbReference type="CDD" id="cd00009">
    <property type="entry name" value="AAA"/>
    <property type="match status" value="1"/>
</dbReference>